<name>A0A4Z0V5N7_9BACT</name>
<evidence type="ECO:0000259" key="2">
    <source>
        <dbReference type="SMART" id="SM00842"/>
    </source>
</evidence>
<dbReference type="GO" id="GO:0009898">
    <property type="term" value="C:cytoplasmic side of plasma membrane"/>
    <property type="evidence" value="ECO:0007669"/>
    <property type="project" value="TreeGrafter"/>
</dbReference>
<evidence type="ECO:0000313" key="4">
    <source>
        <dbReference type="Proteomes" id="UP000297635"/>
    </source>
</evidence>
<gene>
    <name evidence="3" type="ORF">EZ315_05230</name>
</gene>
<dbReference type="Pfam" id="PF14450">
    <property type="entry name" value="FtsA"/>
    <property type="match status" value="1"/>
</dbReference>
<dbReference type="GeneID" id="82149188"/>
<dbReference type="RefSeq" id="WP_135471147.1">
    <property type="nucleotide sequence ID" value="NZ_CASJPC010000023.1"/>
</dbReference>
<dbReference type="Gene3D" id="3.30.420.40">
    <property type="match status" value="1"/>
</dbReference>
<evidence type="ECO:0000256" key="1">
    <source>
        <dbReference type="SAM" id="MobiDB-lite"/>
    </source>
</evidence>
<evidence type="ECO:0000313" key="3">
    <source>
        <dbReference type="EMBL" id="TGG40131.1"/>
    </source>
</evidence>
<dbReference type="PANTHER" id="PTHR32432:SF4">
    <property type="entry name" value="CELL DIVISION PROTEIN FTSA"/>
    <property type="match status" value="1"/>
</dbReference>
<accession>A0A4Z0V5N7</accession>
<organism evidence="3 4">
    <name type="scientific">Duncaniella freteri</name>
    <dbReference type="NCBI Taxonomy" id="2530391"/>
    <lineage>
        <taxon>Bacteria</taxon>
        <taxon>Pseudomonadati</taxon>
        <taxon>Bacteroidota</taxon>
        <taxon>Bacteroidia</taxon>
        <taxon>Bacteroidales</taxon>
        <taxon>Muribaculaceae</taxon>
        <taxon>Duncaniella</taxon>
    </lineage>
</organism>
<dbReference type="Proteomes" id="UP000297635">
    <property type="component" value="Unassembled WGS sequence"/>
</dbReference>
<comment type="caution">
    <text evidence="3">The sequence shown here is derived from an EMBL/GenBank/DDBJ whole genome shotgun (WGS) entry which is preliminary data.</text>
</comment>
<feature type="compositionally biased region" description="Polar residues" evidence="1">
    <location>
        <begin position="417"/>
        <end position="427"/>
    </location>
</feature>
<dbReference type="GO" id="GO:0051301">
    <property type="term" value="P:cell division"/>
    <property type="evidence" value="ECO:0007669"/>
    <property type="project" value="InterPro"/>
</dbReference>
<dbReference type="AlphaFoldDB" id="A0A4Z0V5N7"/>
<dbReference type="PANTHER" id="PTHR32432">
    <property type="entry name" value="CELL DIVISION PROTEIN FTSA-RELATED"/>
    <property type="match status" value="1"/>
</dbReference>
<feature type="compositionally biased region" description="Low complexity" evidence="1">
    <location>
        <begin position="428"/>
        <end position="442"/>
    </location>
</feature>
<dbReference type="InterPro" id="IPR003494">
    <property type="entry name" value="SHS2_FtsA"/>
</dbReference>
<dbReference type="InterPro" id="IPR043129">
    <property type="entry name" value="ATPase_NBD"/>
</dbReference>
<dbReference type="SUPFAM" id="SSF53067">
    <property type="entry name" value="Actin-like ATPase domain"/>
    <property type="match status" value="2"/>
</dbReference>
<keyword evidence="4" id="KW-1185">Reference proteome</keyword>
<feature type="region of interest" description="Disordered" evidence="1">
    <location>
        <begin position="417"/>
        <end position="456"/>
    </location>
</feature>
<dbReference type="EMBL" id="SJSA01000001">
    <property type="protein sequence ID" value="TGG40131.1"/>
    <property type="molecule type" value="Genomic_DNA"/>
</dbReference>
<proteinExistence type="predicted"/>
<dbReference type="SMART" id="SM00842">
    <property type="entry name" value="FtsA"/>
    <property type="match status" value="1"/>
</dbReference>
<dbReference type="InterPro" id="IPR050696">
    <property type="entry name" value="FtsA/MreB"/>
</dbReference>
<feature type="domain" description="SHS2" evidence="2">
    <location>
        <begin position="6"/>
        <end position="194"/>
    </location>
</feature>
<reference evidence="3 4" key="1">
    <citation type="submission" date="2019-02" db="EMBL/GenBank/DDBJ databases">
        <title>Isolation and identification of novel species under the genus Muribaculum.</title>
        <authorList>
            <person name="Miyake S."/>
            <person name="Ding Y."/>
            <person name="Low A."/>
            <person name="Soh M."/>
            <person name="Seedorf H."/>
        </authorList>
    </citation>
    <scope>NUCLEOTIDE SEQUENCE [LARGE SCALE GENOMIC DNA]</scope>
    <source>
        <strain evidence="3 4">TLL-A3</strain>
    </source>
</reference>
<sequence length="485" mass="52511">MEEKIIIALEIGSSKIKGATGAVGPDGAINVKAVEREPISDIVRYGCVRNIVETAQAVRKVIDRLELRESPRKIEGIYLSIGGRSLSSQAATIERRLASDTIITQEILEDIFSEALDYPLADRHVITVTRRELYVNNALTPKPLGEIGSHILAKLNIISCRNQPLRNLTMMVEDRLQLKVMDTFVRPLAIADLVLVEEEKRLGCMLVDFGAETTTVAIYKNGVLVHLVVLPMGSRNITRDITALNFIEEQAEEMKKAGGSAFATLEANHTPGQPDFVAINNYVSARAAEIIVNVCEQVKYAGLTPEQLSEGIIIVGKGARLSGFNQRLSQISGMKVRTGVPVSRRLRILDGRIQVADAVDVLAILNAAAKNNPQECLSTPAPVVETPVRPVAEAKPVVTVADPTPGPARVPAASIASPVNASQPAAATTTTNDTTTTTTTYTPPVQHIDNSRGGNRSRLSALYDKMRERVANAISNSFNEEDDEE</sequence>
<dbReference type="GO" id="GO:0032153">
    <property type="term" value="C:cell division site"/>
    <property type="evidence" value="ECO:0007669"/>
    <property type="project" value="TreeGrafter"/>
</dbReference>
<protein>
    <recommendedName>
        <fullName evidence="2">SHS2 domain-containing protein</fullName>
    </recommendedName>
</protein>